<evidence type="ECO:0000313" key="4">
    <source>
        <dbReference type="Proteomes" id="UP000501926"/>
    </source>
</evidence>
<gene>
    <name evidence="1" type="ORF">KsCSTR_46190</name>
    <name evidence="2" type="ORF">KSMBR1_2436</name>
</gene>
<accession>A0A2C9CH95</accession>
<dbReference type="AlphaFoldDB" id="A0A2C9CH95"/>
<evidence type="ECO:0000313" key="2">
    <source>
        <dbReference type="EMBL" id="SOH04923.1"/>
    </source>
</evidence>
<reference evidence="2" key="2">
    <citation type="submission" date="2017-10" db="EMBL/GenBank/DDBJ databases">
        <authorList>
            <person name="Banno H."/>
            <person name="Chua N.-H."/>
        </authorList>
    </citation>
    <scope>NUCLEOTIDE SEQUENCE [LARGE SCALE GENOMIC DNA]</scope>
    <source>
        <strain evidence="2">Kuenenia_mbr1_ru-nijmegen</strain>
    </source>
</reference>
<dbReference type="EMBL" id="LT934425">
    <property type="protein sequence ID" value="SOH04923.1"/>
    <property type="molecule type" value="Genomic_DNA"/>
</dbReference>
<dbReference type="EMBL" id="CP049055">
    <property type="protein sequence ID" value="QII13998.1"/>
    <property type="molecule type" value="Genomic_DNA"/>
</dbReference>
<keyword evidence="3" id="KW-1185">Reference proteome</keyword>
<dbReference type="RefSeq" id="WP_157820564.1">
    <property type="nucleotide sequence ID" value="NZ_CP049055.1"/>
</dbReference>
<dbReference type="Proteomes" id="UP000221734">
    <property type="component" value="Chromosome Kuenenia_stuttgartiensis_MBR1"/>
</dbReference>
<evidence type="ECO:0000313" key="1">
    <source>
        <dbReference type="EMBL" id="QII13998.1"/>
    </source>
</evidence>
<protein>
    <submittedName>
        <fullName evidence="2">Uncharacterized protein</fullName>
    </submittedName>
</protein>
<name>A0A2C9CH95_KUEST</name>
<dbReference type="KEGG" id="kst:KSMBR1_2436"/>
<organism evidence="2 3">
    <name type="scientific">Kuenenia stuttgartiensis</name>
    <dbReference type="NCBI Taxonomy" id="174633"/>
    <lineage>
        <taxon>Bacteria</taxon>
        <taxon>Pseudomonadati</taxon>
        <taxon>Planctomycetota</taxon>
        <taxon>Candidatus Brocadiia</taxon>
        <taxon>Candidatus Brocadiales</taxon>
        <taxon>Candidatus Brocadiaceae</taxon>
        <taxon>Candidatus Kuenenia</taxon>
    </lineage>
</organism>
<reference evidence="1 4" key="3">
    <citation type="submission" date="2020-02" db="EMBL/GenBank/DDBJ databases">
        <title>Newly sequenced genome of strain CSTR1 showed variability in Candidatus Kuenenia stuttgartiensis genomes.</title>
        <authorList>
            <person name="Ding C."/>
            <person name="Adrian L."/>
        </authorList>
    </citation>
    <scope>NUCLEOTIDE SEQUENCE [LARGE SCALE GENOMIC DNA]</scope>
    <source>
        <strain evidence="1 4">CSTR1</strain>
    </source>
</reference>
<evidence type="ECO:0000313" key="3">
    <source>
        <dbReference type="Proteomes" id="UP000221734"/>
    </source>
</evidence>
<dbReference type="Proteomes" id="UP000501926">
    <property type="component" value="Chromosome"/>
</dbReference>
<proteinExistence type="predicted"/>
<sequence length="53" mass="6215">MAERILKENAIKKHLEEEGFKEIKASNKRALWYKKASESPSCLKRVQEKKAKI</sequence>
<reference evidence="3" key="1">
    <citation type="submission" date="2017-10" db="EMBL/GenBank/DDBJ databases">
        <authorList>
            <person name="Frank J."/>
        </authorList>
    </citation>
    <scope>NUCLEOTIDE SEQUENCE [LARGE SCALE GENOMIC DNA]</scope>
</reference>